<name>A0A178UQR5_ARATH</name>
<feature type="compositionally biased region" description="Polar residues" evidence="1">
    <location>
        <begin position="765"/>
        <end position="777"/>
    </location>
</feature>
<evidence type="ECO:0000313" key="3">
    <source>
        <dbReference type="EMBL" id="OAO95657.1"/>
    </source>
</evidence>
<feature type="region of interest" description="Disordered" evidence="1">
    <location>
        <begin position="572"/>
        <end position="610"/>
    </location>
</feature>
<dbReference type="ExpressionAtlas" id="A0A178UQR5">
    <property type="expression patterns" value="baseline and differential"/>
</dbReference>
<feature type="compositionally biased region" description="Polar residues" evidence="1">
    <location>
        <begin position="25"/>
        <end position="51"/>
    </location>
</feature>
<evidence type="ECO:0000256" key="1">
    <source>
        <dbReference type="SAM" id="MobiDB-lite"/>
    </source>
</evidence>
<feature type="region of interest" description="Disordered" evidence="1">
    <location>
        <begin position="758"/>
        <end position="780"/>
    </location>
</feature>
<evidence type="ECO:0000259" key="2">
    <source>
        <dbReference type="Pfam" id="PF09133"/>
    </source>
</evidence>
<feature type="region of interest" description="Disordered" evidence="1">
    <location>
        <begin position="25"/>
        <end position="53"/>
    </location>
</feature>
<dbReference type="InterPro" id="IPR053090">
    <property type="entry name" value="Centromere_KNL-2_homolog"/>
</dbReference>
<feature type="compositionally biased region" description="Basic and acidic residues" evidence="1">
    <location>
        <begin position="572"/>
        <end position="582"/>
    </location>
</feature>
<comment type="caution">
    <text evidence="3">The sequence shown here is derived from an EMBL/GenBank/DDBJ whole genome shotgun (WGS) entry which is preliminary data.</text>
</comment>
<protein>
    <recommendedName>
        <fullName evidence="2">SANTA domain-containing protein</fullName>
    </recommendedName>
</protein>
<dbReference type="PANTHER" id="PTHR35311">
    <property type="entry name" value="KINETOCHORE-ASSOCIATED PROTEIN KNL-2 HOMOLOG"/>
    <property type="match status" value="1"/>
</dbReference>
<evidence type="ECO:0000313" key="4">
    <source>
        <dbReference type="Proteomes" id="UP000078284"/>
    </source>
</evidence>
<proteinExistence type="predicted"/>
<dbReference type="Pfam" id="PF09133">
    <property type="entry name" value="SANTA"/>
    <property type="match status" value="1"/>
</dbReference>
<feature type="domain" description="SANTA" evidence="2">
    <location>
        <begin position="256"/>
        <end position="348"/>
    </location>
</feature>
<feature type="region of interest" description="Disordered" evidence="1">
    <location>
        <begin position="697"/>
        <end position="738"/>
    </location>
</feature>
<feature type="compositionally biased region" description="Basic and acidic residues" evidence="1">
    <location>
        <begin position="442"/>
        <end position="453"/>
    </location>
</feature>
<dbReference type="PANTHER" id="PTHR35311:SF9">
    <property type="entry name" value="KINETOCHORE-ASSOCIATED PROTEIN KNL-2 HOMOLOG"/>
    <property type="match status" value="1"/>
</dbReference>
<feature type="region of interest" description="Disordered" evidence="1">
    <location>
        <begin position="442"/>
        <end position="461"/>
    </location>
</feature>
<dbReference type="EMBL" id="LUHQ01000005">
    <property type="protein sequence ID" value="OAO95657.1"/>
    <property type="molecule type" value="Genomic_DNA"/>
</dbReference>
<dbReference type="AlphaFoldDB" id="A0A178UQR5"/>
<dbReference type="CDD" id="cd14279">
    <property type="entry name" value="CUE"/>
    <property type="match status" value="1"/>
</dbReference>
<dbReference type="Proteomes" id="UP000078284">
    <property type="component" value="Chromosome 5"/>
</dbReference>
<dbReference type="InterPro" id="IPR015216">
    <property type="entry name" value="SANTA"/>
</dbReference>
<gene>
    <name evidence="3" type="ordered locus">AXX17_At5g01650</name>
</gene>
<sequence>MFNCSSLSLPFFFTAIARRCRFLSSSSSPTNKRTKWSSFGSPIRSSETGSGSDDPVASLIHVFPTMDPEFVREVMSNKNYVFEEAKESLSSILFNGDSDRTEAGFFDGSVESWNDEDMIDGAKWVDRLVSEMTKAINIDDMRRRVAVILEALESIIKKNTNASKKLEYASMKESLQSLINDNQILKRVTANQHQRSSENEEKAKQVQHLRGVVGQYQEQVHKLEGSDYFSIKIVSSSMTEPNLDEDGSKSSFQKTVVLRDWWLIKCPKEFEGKQFGVAGFEESVETRAMRVFTSSPITKALDVFTLLASDGIYITLRGFLNKERVLKNGFNPEISREFIFGFPPCWERVCNSCFEGDSFGTDVNTVPSTIEKAACPPILSPCKYSNRNLKDNPAESREKSNVTETDIAEINDKGGSGTRDIKTARRRSLHLQIKRILESSKVRKTANDGDHGSEFLNTAKRGDVEGDGCEVINNEDSEWKLDESEVQNLSNDGDHGSEGFIKAKSSDVGKDKSEAIDNDVISPAVGSGIKHTGADNVDKVTSASATGESLTSEQQNGLLVTTASPHSLLKDLAKSSKPEKKGISKKSGKILRSDNNVVDPMNYSGTKVKSAENKRKIDACKLQSPTSNVAEHSKEGLNNAKSNDVEKDVCVAINNEVISPVKGFGKRLSGTDVERLTSKNATKESLMSVQRKGRVKVSKAFQDPLSKGKSKKSEKTLQSNSNVVEPMNHFRSEAEEAEENLSWEKIKRKIDFDVEVTPEKKVKQQKTNAASTDSLGQKRSRSGRVLVSSLEFWRNQIPVYDMDRNLIQVKDGSETNSAPSKGKGSDSRKRRNLKIK</sequence>
<feature type="region of interest" description="Disordered" evidence="1">
    <location>
        <begin position="810"/>
        <end position="836"/>
    </location>
</feature>
<accession>A0A178UQR5</accession>
<organism evidence="3 4">
    <name type="scientific">Arabidopsis thaliana</name>
    <name type="common">Mouse-ear cress</name>
    <dbReference type="NCBI Taxonomy" id="3702"/>
    <lineage>
        <taxon>Eukaryota</taxon>
        <taxon>Viridiplantae</taxon>
        <taxon>Streptophyta</taxon>
        <taxon>Embryophyta</taxon>
        <taxon>Tracheophyta</taxon>
        <taxon>Spermatophyta</taxon>
        <taxon>Magnoliopsida</taxon>
        <taxon>eudicotyledons</taxon>
        <taxon>Gunneridae</taxon>
        <taxon>Pentapetalae</taxon>
        <taxon>rosids</taxon>
        <taxon>malvids</taxon>
        <taxon>Brassicales</taxon>
        <taxon>Brassicaceae</taxon>
        <taxon>Camelineae</taxon>
        <taxon>Arabidopsis</taxon>
    </lineage>
</organism>
<reference evidence="4" key="1">
    <citation type="journal article" date="2016" name="Proc. Natl. Acad. Sci. U.S.A.">
        <title>Chromosome-level assembly of Arabidopsis thaliana Ler reveals the extent of translocation and inversion polymorphisms.</title>
        <authorList>
            <person name="Zapata L."/>
            <person name="Ding J."/>
            <person name="Willing E.M."/>
            <person name="Hartwig B."/>
            <person name="Bezdan D."/>
            <person name="Jiao W.B."/>
            <person name="Patel V."/>
            <person name="Velikkakam James G."/>
            <person name="Koornneef M."/>
            <person name="Ossowski S."/>
            <person name="Schneeberger K."/>
        </authorList>
    </citation>
    <scope>NUCLEOTIDE SEQUENCE [LARGE SCALE GENOMIC DNA]</scope>
    <source>
        <strain evidence="4">cv. Landsberg erecta</strain>
    </source>
</reference>